<evidence type="ECO:0000259" key="10">
    <source>
        <dbReference type="PROSITE" id="PS50146"/>
    </source>
</evidence>
<dbReference type="STRING" id="1385519.N801_16130"/>
<evidence type="ECO:0000256" key="4">
    <source>
        <dbReference type="ARBA" id="ARBA00022741"/>
    </source>
</evidence>
<dbReference type="Gene3D" id="2.60.200.40">
    <property type="match status" value="1"/>
</dbReference>
<name>A0A0A0JUI9_9MICO</name>
<dbReference type="GO" id="GO:0016301">
    <property type="term" value="F:kinase activity"/>
    <property type="evidence" value="ECO:0007669"/>
    <property type="project" value="UniProtKB-KW"/>
</dbReference>
<evidence type="ECO:0000313" key="11">
    <source>
        <dbReference type="EMBL" id="KGN39767.1"/>
    </source>
</evidence>
<evidence type="ECO:0000256" key="3">
    <source>
        <dbReference type="ARBA" id="ARBA00022679"/>
    </source>
</evidence>
<evidence type="ECO:0000256" key="8">
    <source>
        <dbReference type="ARBA" id="ARBA00023264"/>
    </source>
</evidence>
<proteinExistence type="inferred from homology"/>
<protein>
    <recommendedName>
        <fullName evidence="10">DAGKc domain-containing protein</fullName>
    </recommendedName>
</protein>
<keyword evidence="7" id="KW-0443">Lipid metabolism</keyword>
<dbReference type="GO" id="GO:0005524">
    <property type="term" value="F:ATP binding"/>
    <property type="evidence" value="ECO:0007669"/>
    <property type="project" value="UniProtKB-KW"/>
</dbReference>
<evidence type="ECO:0000313" key="12">
    <source>
        <dbReference type="Proteomes" id="UP000030013"/>
    </source>
</evidence>
<feature type="compositionally biased region" description="Low complexity" evidence="9">
    <location>
        <begin position="29"/>
        <end position="48"/>
    </location>
</feature>
<dbReference type="PROSITE" id="PS50146">
    <property type="entry name" value="DAGK"/>
    <property type="match status" value="1"/>
</dbReference>
<dbReference type="InterPro" id="IPR001206">
    <property type="entry name" value="Diacylglycerol_kinase_cat_dom"/>
</dbReference>
<dbReference type="AlphaFoldDB" id="A0A0A0JUI9"/>
<organism evidence="11 12">
    <name type="scientific">Knoellia aerolata DSM 18566</name>
    <dbReference type="NCBI Taxonomy" id="1385519"/>
    <lineage>
        <taxon>Bacteria</taxon>
        <taxon>Bacillati</taxon>
        <taxon>Actinomycetota</taxon>
        <taxon>Actinomycetes</taxon>
        <taxon>Micrococcales</taxon>
        <taxon>Intrasporangiaceae</taxon>
        <taxon>Knoellia</taxon>
    </lineage>
</organism>
<evidence type="ECO:0000256" key="1">
    <source>
        <dbReference type="ARBA" id="ARBA00001946"/>
    </source>
</evidence>
<reference evidence="11 12" key="1">
    <citation type="submission" date="2013-08" db="EMBL/GenBank/DDBJ databases">
        <title>The genome sequence of Knoellia aerolata.</title>
        <authorList>
            <person name="Zhu W."/>
            <person name="Wang G."/>
        </authorList>
    </citation>
    <scope>NUCLEOTIDE SEQUENCE [LARGE SCALE GENOMIC DNA]</scope>
    <source>
        <strain evidence="11 12">DSM 18566</strain>
    </source>
</reference>
<keyword evidence="7" id="KW-0594">Phospholipid biosynthesis</keyword>
<dbReference type="eggNOG" id="COG1597">
    <property type="taxonomic scope" value="Bacteria"/>
</dbReference>
<dbReference type="PANTHER" id="PTHR12358">
    <property type="entry name" value="SPHINGOSINE KINASE"/>
    <property type="match status" value="1"/>
</dbReference>
<feature type="region of interest" description="Disordered" evidence="9">
    <location>
        <begin position="29"/>
        <end position="60"/>
    </location>
</feature>
<dbReference type="OrthoDB" id="3171056at2"/>
<keyword evidence="6" id="KW-0067">ATP-binding</keyword>
<keyword evidence="12" id="KW-1185">Reference proteome</keyword>
<dbReference type="Pfam" id="PF00781">
    <property type="entry name" value="DAGK_cat"/>
    <property type="match status" value="1"/>
</dbReference>
<feature type="region of interest" description="Disordered" evidence="9">
    <location>
        <begin position="186"/>
        <end position="219"/>
    </location>
</feature>
<keyword evidence="7" id="KW-0444">Lipid biosynthesis</keyword>
<feature type="domain" description="DAGKc" evidence="10">
    <location>
        <begin position="57"/>
        <end position="188"/>
    </location>
</feature>
<keyword evidence="4" id="KW-0547">Nucleotide-binding</keyword>
<dbReference type="InterPro" id="IPR050187">
    <property type="entry name" value="Lipid_Phosphate_FormReg"/>
</dbReference>
<gene>
    <name evidence="11" type="ORF">N801_16130</name>
</gene>
<dbReference type="Gene3D" id="3.40.50.10330">
    <property type="entry name" value="Probable inorganic polyphosphate/atp-NAD kinase, domain 1"/>
    <property type="match status" value="1"/>
</dbReference>
<dbReference type="Pfam" id="PF19279">
    <property type="entry name" value="YegS_C"/>
    <property type="match status" value="1"/>
</dbReference>
<dbReference type="InterPro" id="IPR045540">
    <property type="entry name" value="YegS/DAGK_C"/>
</dbReference>
<dbReference type="EMBL" id="AVPL01000073">
    <property type="protein sequence ID" value="KGN39767.1"/>
    <property type="molecule type" value="Genomic_DNA"/>
</dbReference>
<sequence>MTDSWPVILAILAVLVVLAAVAWFATSSSRSPGRHASSSRPSRSSFRPEQAEHTPTPPRKQVAVILNPSKFDDVEAVRALVTKAVLDHGEWDEPTIRETTVDDPGYGQTRAALADDVDLVCAIGGDGTVRAVAHVLTGTSTPMGLVPAGTGNLLGRNLELPLDLAEAVEVALTGRNRHIDVGWLTLDPTSEQSSTEELDPGHDGPTEPDVGADDEHGSDPAANQHAFLVMAGLGLDASIMHATSDQAKSRIGWGAYVASGAQNLLGARFATRLRIDGGEPIAHTARTIVVGNCGKLTGGITLMPDAEIDDGVLDVVAVTPKGIVGWAGVAVHILAKRGRNHPKMERYRCQSILVSLDAPQLVEIDGDVIGQASRVRFEVRPKSLIVRTPSPGSTQAKPVVAA</sequence>
<dbReference type="InterPro" id="IPR016064">
    <property type="entry name" value="NAD/diacylglycerol_kinase_sf"/>
</dbReference>
<comment type="cofactor">
    <cofactor evidence="1">
        <name>Mg(2+)</name>
        <dbReference type="ChEBI" id="CHEBI:18420"/>
    </cofactor>
</comment>
<evidence type="ECO:0000256" key="2">
    <source>
        <dbReference type="ARBA" id="ARBA00005983"/>
    </source>
</evidence>
<comment type="similarity">
    <text evidence="2">Belongs to the diacylglycerol/lipid kinase family.</text>
</comment>
<dbReference type="InterPro" id="IPR017438">
    <property type="entry name" value="ATP-NAD_kinase_N"/>
</dbReference>
<evidence type="ECO:0000256" key="9">
    <source>
        <dbReference type="SAM" id="MobiDB-lite"/>
    </source>
</evidence>
<dbReference type="SUPFAM" id="SSF111331">
    <property type="entry name" value="NAD kinase/diacylglycerol kinase-like"/>
    <property type="match status" value="1"/>
</dbReference>
<keyword evidence="5" id="KW-0418">Kinase</keyword>
<dbReference type="RefSeq" id="WP_035940389.1">
    <property type="nucleotide sequence ID" value="NZ_AVPL01000073.1"/>
</dbReference>
<keyword evidence="3" id="KW-0808">Transferase</keyword>
<evidence type="ECO:0000256" key="6">
    <source>
        <dbReference type="ARBA" id="ARBA00022840"/>
    </source>
</evidence>
<dbReference type="Proteomes" id="UP000030013">
    <property type="component" value="Unassembled WGS sequence"/>
</dbReference>
<evidence type="ECO:0000256" key="7">
    <source>
        <dbReference type="ARBA" id="ARBA00023209"/>
    </source>
</evidence>
<accession>A0A0A0JUI9</accession>
<comment type="caution">
    <text evidence="11">The sequence shown here is derived from an EMBL/GenBank/DDBJ whole genome shotgun (WGS) entry which is preliminary data.</text>
</comment>
<dbReference type="PANTHER" id="PTHR12358:SF54">
    <property type="entry name" value="SPHINGOSINE KINASE RELATED PROTEIN"/>
    <property type="match status" value="1"/>
</dbReference>
<evidence type="ECO:0000256" key="5">
    <source>
        <dbReference type="ARBA" id="ARBA00022777"/>
    </source>
</evidence>
<dbReference type="GO" id="GO:0008654">
    <property type="term" value="P:phospholipid biosynthetic process"/>
    <property type="evidence" value="ECO:0007669"/>
    <property type="project" value="UniProtKB-KW"/>
</dbReference>
<keyword evidence="8" id="KW-1208">Phospholipid metabolism</keyword>